<evidence type="ECO:0000313" key="12">
    <source>
        <dbReference type="Proteomes" id="UP000002382"/>
    </source>
</evidence>
<evidence type="ECO:0000256" key="4">
    <source>
        <dbReference type="ARBA" id="ARBA00022679"/>
    </source>
</evidence>
<protein>
    <recommendedName>
        <fullName evidence="3 9">Guanylate kinase</fullName>
        <ecNumber evidence="2 9">2.7.4.8</ecNumber>
    </recommendedName>
    <alternativeName>
        <fullName evidence="8 9">GMP kinase</fullName>
    </alternativeName>
</protein>
<dbReference type="CDD" id="cd00071">
    <property type="entry name" value="GMPK"/>
    <property type="match status" value="1"/>
</dbReference>
<dbReference type="FunFam" id="3.30.63.10:FF:000002">
    <property type="entry name" value="Guanylate kinase 1"/>
    <property type="match status" value="1"/>
</dbReference>
<dbReference type="SMART" id="SM00072">
    <property type="entry name" value="GuKc"/>
    <property type="match status" value="1"/>
</dbReference>
<accession>C5CGE9</accession>
<dbReference type="Gene3D" id="3.40.50.300">
    <property type="entry name" value="P-loop containing nucleotide triphosphate hydrolases"/>
    <property type="match status" value="1"/>
</dbReference>
<evidence type="ECO:0000256" key="8">
    <source>
        <dbReference type="ARBA" id="ARBA00030128"/>
    </source>
</evidence>
<sequence>MRGTIYVVSGPSGAGKTSILKEVLKKIPNLTFSVSYTTRPKRPGEIDGEDYFFVSKEKFVELVNSGEFLEWAEVHGNLYGTSKSFVESKIEKGINIILDIDVQGALSVMKKLPDAVTIFICPPSFKDLKKRLDNRGTEKEKDRERRLKDAKWELSHISDFQYLVVNRTLNESVKQLEAVIIAEQLRVDRIKDHMGLQDFFKESDNDVCDN</sequence>
<comment type="subcellular location">
    <subcellularLocation>
        <location evidence="9">Cytoplasm</location>
    </subcellularLocation>
</comment>
<proteinExistence type="inferred from homology"/>
<dbReference type="SUPFAM" id="SSF52540">
    <property type="entry name" value="P-loop containing nucleoside triphosphate hydrolases"/>
    <property type="match status" value="1"/>
</dbReference>
<dbReference type="GO" id="GO:0005829">
    <property type="term" value="C:cytosol"/>
    <property type="evidence" value="ECO:0007669"/>
    <property type="project" value="TreeGrafter"/>
</dbReference>
<dbReference type="InterPro" id="IPR017665">
    <property type="entry name" value="Guanylate_kinase"/>
</dbReference>
<comment type="function">
    <text evidence="9">Essential for recycling GMP and indirectly, cGMP.</text>
</comment>
<dbReference type="KEGG" id="kol:Kole_1848"/>
<feature type="domain" description="Guanylate kinase-like" evidence="10">
    <location>
        <begin position="3"/>
        <end position="181"/>
    </location>
</feature>
<dbReference type="Gene3D" id="3.30.63.10">
    <property type="entry name" value="Guanylate Kinase phosphate binding domain"/>
    <property type="match status" value="1"/>
</dbReference>
<name>C5CGE9_KOSOT</name>
<reference evidence="11 12" key="1">
    <citation type="submission" date="2009-06" db="EMBL/GenBank/DDBJ databases">
        <title>Complete sequence of Thermotogales bacterium TBF 19.5.1.</title>
        <authorList>
            <consortium name="US DOE Joint Genome Institute"/>
            <person name="Lucas S."/>
            <person name="Copeland A."/>
            <person name="Lapidus A."/>
            <person name="Glavina del Rio T."/>
            <person name="Tice H."/>
            <person name="Bruce D."/>
            <person name="Goodwin L."/>
            <person name="Pitluck S."/>
            <person name="Chertkov O."/>
            <person name="Brettin T."/>
            <person name="Detter J.C."/>
            <person name="Han C."/>
            <person name="Schmutz J."/>
            <person name="Larimer F."/>
            <person name="Land M."/>
            <person name="Hauser L."/>
            <person name="Kyrpides N."/>
            <person name="Ovchinnikova G."/>
            <person name="Noll K."/>
        </authorList>
    </citation>
    <scope>NUCLEOTIDE SEQUENCE [LARGE SCALE GENOMIC DNA]</scope>
    <source>
        <strain evidence="12">ATCC BAA-1733 / DSM 21960 / TBF 19.5.1</strain>
    </source>
</reference>
<dbReference type="eggNOG" id="COG0194">
    <property type="taxonomic scope" value="Bacteria"/>
</dbReference>
<dbReference type="AlphaFoldDB" id="C5CGE9"/>
<keyword evidence="4 9" id="KW-0808">Transferase</keyword>
<dbReference type="PROSITE" id="PS50052">
    <property type="entry name" value="GUANYLATE_KINASE_2"/>
    <property type="match status" value="1"/>
</dbReference>
<dbReference type="PANTHER" id="PTHR23117">
    <property type="entry name" value="GUANYLATE KINASE-RELATED"/>
    <property type="match status" value="1"/>
</dbReference>
<dbReference type="NCBIfam" id="TIGR03263">
    <property type="entry name" value="guanyl_kin"/>
    <property type="match status" value="1"/>
</dbReference>
<evidence type="ECO:0000256" key="6">
    <source>
        <dbReference type="ARBA" id="ARBA00022777"/>
    </source>
</evidence>
<reference evidence="11 12" key="2">
    <citation type="journal article" date="2011" name="J. Bacteriol.">
        <title>Genome Sequence of Kosmotoga olearia Strain TBF 19.5.1, a Thermophilic Bacterium with a Wide Growth Temperature Range, Isolated from the Troll B Oil Platform in the North Sea.</title>
        <authorList>
            <person name="Swithers K.S."/>
            <person name="Dipippo J.L."/>
            <person name="Bruce D.C."/>
            <person name="Detter C."/>
            <person name="Tapia R."/>
            <person name="Han S."/>
            <person name="Goodwin L.A."/>
            <person name="Han J."/>
            <person name="Woyke T."/>
            <person name="Pitluck S."/>
            <person name="Pennacchio L."/>
            <person name="Nolan M."/>
            <person name="Mikhailova N."/>
            <person name="Land M.L."/>
            <person name="Nesbo C.L."/>
            <person name="Gogarten J.P."/>
            <person name="Noll K.M."/>
        </authorList>
    </citation>
    <scope>NUCLEOTIDE SEQUENCE [LARGE SCALE GENOMIC DNA]</scope>
    <source>
        <strain evidence="12">ATCC BAA-1733 / DSM 21960 / TBF 19.5.1</strain>
    </source>
</reference>
<keyword evidence="12" id="KW-1185">Reference proteome</keyword>
<evidence type="ECO:0000256" key="3">
    <source>
        <dbReference type="ARBA" id="ARBA00016296"/>
    </source>
</evidence>
<dbReference type="EC" id="2.7.4.8" evidence="2 9"/>
<dbReference type="InterPro" id="IPR008145">
    <property type="entry name" value="GK/Ca_channel_bsu"/>
</dbReference>
<dbReference type="EMBL" id="CP001634">
    <property type="protein sequence ID" value="ACR80530.1"/>
    <property type="molecule type" value="Genomic_DNA"/>
</dbReference>
<comment type="catalytic activity">
    <reaction evidence="9">
        <text>GMP + ATP = GDP + ADP</text>
        <dbReference type="Rhea" id="RHEA:20780"/>
        <dbReference type="ChEBI" id="CHEBI:30616"/>
        <dbReference type="ChEBI" id="CHEBI:58115"/>
        <dbReference type="ChEBI" id="CHEBI:58189"/>
        <dbReference type="ChEBI" id="CHEBI:456216"/>
        <dbReference type="EC" id="2.7.4.8"/>
    </reaction>
</comment>
<dbReference type="PROSITE" id="PS00856">
    <property type="entry name" value="GUANYLATE_KINASE_1"/>
    <property type="match status" value="1"/>
</dbReference>
<keyword evidence="6 9" id="KW-0418">Kinase</keyword>
<dbReference type="STRING" id="521045.Kole_1848"/>
<keyword evidence="5 9" id="KW-0547">Nucleotide-binding</keyword>
<dbReference type="InterPro" id="IPR027417">
    <property type="entry name" value="P-loop_NTPase"/>
</dbReference>
<evidence type="ECO:0000256" key="2">
    <source>
        <dbReference type="ARBA" id="ARBA00012961"/>
    </source>
</evidence>
<comment type="similarity">
    <text evidence="1 9">Belongs to the guanylate kinase family.</text>
</comment>
<gene>
    <name evidence="9" type="primary">gmk</name>
    <name evidence="11" type="ordered locus">Kole_1848</name>
</gene>
<keyword evidence="9" id="KW-0963">Cytoplasm</keyword>
<dbReference type="PANTHER" id="PTHR23117:SF13">
    <property type="entry name" value="GUANYLATE KINASE"/>
    <property type="match status" value="1"/>
</dbReference>
<organism evidence="11 12">
    <name type="scientific">Kosmotoga olearia (strain ATCC BAA-1733 / DSM 21960 / TBF 19.5.1)</name>
    <dbReference type="NCBI Taxonomy" id="521045"/>
    <lineage>
        <taxon>Bacteria</taxon>
        <taxon>Thermotogati</taxon>
        <taxon>Thermotogota</taxon>
        <taxon>Thermotogae</taxon>
        <taxon>Kosmotogales</taxon>
        <taxon>Kosmotogaceae</taxon>
        <taxon>Kosmotoga</taxon>
    </lineage>
</organism>
<evidence type="ECO:0000256" key="7">
    <source>
        <dbReference type="ARBA" id="ARBA00022840"/>
    </source>
</evidence>
<dbReference type="InterPro" id="IPR008144">
    <property type="entry name" value="Guanylate_kin-like_dom"/>
</dbReference>
<evidence type="ECO:0000256" key="1">
    <source>
        <dbReference type="ARBA" id="ARBA00005790"/>
    </source>
</evidence>
<evidence type="ECO:0000313" key="11">
    <source>
        <dbReference type="EMBL" id="ACR80530.1"/>
    </source>
</evidence>
<dbReference type="RefSeq" id="WP_015869173.1">
    <property type="nucleotide sequence ID" value="NC_012785.1"/>
</dbReference>
<feature type="binding site" evidence="9">
    <location>
        <begin position="10"/>
        <end position="17"/>
    </location>
    <ligand>
        <name>ATP</name>
        <dbReference type="ChEBI" id="CHEBI:30616"/>
    </ligand>
</feature>
<dbReference type="GO" id="GO:0004385">
    <property type="term" value="F:GMP kinase activity"/>
    <property type="evidence" value="ECO:0007669"/>
    <property type="project" value="UniProtKB-UniRule"/>
</dbReference>
<dbReference type="OrthoDB" id="9808150at2"/>
<evidence type="ECO:0000256" key="9">
    <source>
        <dbReference type="HAMAP-Rule" id="MF_00328"/>
    </source>
</evidence>
<dbReference type="GO" id="GO:0005524">
    <property type="term" value="F:ATP binding"/>
    <property type="evidence" value="ECO:0007669"/>
    <property type="project" value="UniProtKB-UniRule"/>
</dbReference>
<keyword evidence="7 9" id="KW-0067">ATP-binding</keyword>
<dbReference type="Pfam" id="PF00625">
    <property type="entry name" value="Guanylate_kin"/>
    <property type="match status" value="1"/>
</dbReference>
<dbReference type="Proteomes" id="UP000002382">
    <property type="component" value="Chromosome"/>
</dbReference>
<evidence type="ECO:0000259" key="10">
    <source>
        <dbReference type="PROSITE" id="PS50052"/>
    </source>
</evidence>
<dbReference type="InterPro" id="IPR020590">
    <property type="entry name" value="Guanylate_kinase_CS"/>
</dbReference>
<dbReference type="HOGENOM" id="CLU_001715_1_2_0"/>
<evidence type="ECO:0000256" key="5">
    <source>
        <dbReference type="ARBA" id="ARBA00022741"/>
    </source>
</evidence>
<dbReference type="HAMAP" id="MF_00328">
    <property type="entry name" value="Guanylate_kinase"/>
    <property type="match status" value="1"/>
</dbReference>